<sequence>MTDRTYENLPTLIGELKRSAIDAYMKSQGWHIDDGNKYHLGDNYVTRPGGDGQGGGDWSWSGFWDIGNEGQDAKWRAAFDSVRSNIDSTLKKWLDLPDTATLLADDIEQMRQANRLLSFSPSGGTGGGNIPGYLQGINSNLHAMSGTTIATFKAEFLLQLEKAIGGHHGITVILGGALAATNEIWIRARKTVADIVGETQKALDAYANGGGISWEVVLQVAGYAVEGVGLFATGGASTALKGAGQGLKILTDTTTKKGEKATTPSLDYEGLMKGLGKALDDLSNAIKAEEDALAENLTTNIGKVRADQSSYDLKRPALLDISDDSQANIIIITRALVDEITRTYLPLIADDLDSARSQAYLATYEAYRDGSIGRGYNGISSEFSDFQWILIDLIRDLSWETRNGAKTLELAIEDIGRADTDAEDALEAHHRKVKEGSGATPWD</sequence>
<dbReference type="Proteomes" id="UP000562045">
    <property type="component" value="Unassembled WGS sequence"/>
</dbReference>
<organism evidence="1 2">
    <name type="scientific">Nocardioides aromaticivorans</name>
    <dbReference type="NCBI Taxonomy" id="200618"/>
    <lineage>
        <taxon>Bacteria</taxon>
        <taxon>Bacillati</taxon>
        <taxon>Actinomycetota</taxon>
        <taxon>Actinomycetes</taxon>
        <taxon>Propionibacteriales</taxon>
        <taxon>Nocardioidaceae</taxon>
        <taxon>Nocardioides</taxon>
    </lineage>
</organism>
<evidence type="ECO:0000313" key="2">
    <source>
        <dbReference type="Proteomes" id="UP000562045"/>
    </source>
</evidence>
<evidence type="ECO:0000313" key="1">
    <source>
        <dbReference type="EMBL" id="NYI43898.1"/>
    </source>
</evidence>
<dbReference type="EMBL" id="JACBZM010000001">
    <property type="protein sequence ID" value="NYI43898.1"/>
    <property type="molecule type" value="Genomic_DNA"/>
</dbReference>
<dbReference type="RefSeq" id="WP_036551192.1">
    <property type="nucleotide sequence ID" value="NZ_JACBZM010000001.1"/>
</dbReference>
<reference evidence="1 2" key="1">
    <citation type="submission" date="2020-07" db="EMBL/GenBank/DDBJ databases">
        <title>Sequencing the genomes of 1000 actinobacteria strains.</title>
        <authorList>
            <person name="Klenk H.-P."/>
        </authorList>
    </citation>
    <scope>NUCLEOTIDE SEQUENCE [LARGE SCALE GENOMIC DNA]</scope>
    <source>
        <strain evidence="1 2">DSM 15131</strain>
    </source>
</reference>
<comment type="caution">
    <text evidence="1">The sequence shown here is derived from an EMBL/GenBank/DDBJ whole genome shotgun (WGS) entry which is preliminary data.</text>
</comment>
<protein>
    <submittedName>
        <fullName evidence="1">Uncharacterized protein</fullName>
    </submittedName>
</protein>
<name>A0A7Y9ZGL7_9ACTN</name>
<proteinExistence type="predicted"/>
<dbReference type="AlphaFoldDB" id="A0A7Y9ZGL7"/>
<accession>A0A7Y9ZGL7</accession>
<gene>
    <name evidence="1" type="ORF">BJ993_000978</name>
</gene>